<proteinExistence type="inferred from homology"/>
<keyword evidence="4 5" id="KW-0732">Signal</keyword>
<evidence type="ECO:0000256" key="2">
    <source>
        <dbReference type="ARBA" id="ARBA00010400"/>
    </source>
</evidence>
<feature type="chain" id="PRO_5035960071" description="RxLR effector protein" evidence="5">
    <location>
        <begin position="17"/>
        <end position="260"/>
    </location>
</feature>
<keyword evidence="3 5" id="KW-0964">Secreted</keyword>
<evidence type="ECO:0000313" key="7">
    <source>
        <dbReference type="Proteomes" id="UP000694044"/>
    </source>
</evidence>
<comment type="caution">
    <text evidence="6">The sequence shown here is derived from an EMBL/GenBank/DDBJ whole genome shotgun (WGS) entry which is preliminary data.</text>
</comment>
<organism evidence="6 7">
    <name type="scientific">Phytophthora pseudosyringae</name>
    <dbReference type="NCBI Taxonomy" id="221518"/>
    <lineage>
        <taxon>Eukaryota</taxon>
        <taxon>Sar</taxon>
        <taxon>Stramenopiles</taxon>
        <taxon>Oomycota</taxon>
        <taxon>Peronosporomycetes</taxon>
        <taxon>Peronosporales</taxon>
        <taxon>Peronosporaceae</taxon>
        <taxon>Phytophthora</taxon>
    </lineage>
</organism>
<keyword evidence="7" id="KW-1185">Reference proteome</keyword>
<gene>
    <name evidence="6" type="ORF">PHYPSEUDO_003214</name>
</gene>
<evidence type="ECO:0000313" key="6">
    <source>
        <dbReference type="EMBL" id="KAG7383921.1"/>
    </source>
</evidence>
<evidence type="ECO:0000256" key="1">
    <source>
        <dbReference type="ARBA" id="ARBA00004613"/>
    </source>
</evidence>
<dbReference type="Proteomes" id="UP000694044">
    <property type="component" value="Unassembled WGS sequence"/>
</dbReference>
<dbReference type="GO" id="GO:0005576">
    <property type="term" value="C:extracellular region"/>
    <property type="evidence" value="ECO:0007669"/>
    <property type="project" value="UniProtKB-SubCell"/>
</dbReference>
<dbReference type="OrthoDB" id="129568at2759"/>
<reference evidence="6" key="1">
    <citation type="submission" date="2021-02" db="EMBL/GenBank/DDBJ databases">
        <authorList>
            <person name="Palmer J.M."/>
        </authorList>
    </citation>
    <scope>NUCLEOTIDE SEQUENCE</scope>
    <source>
        <strain evidence="6">SCRP734</strain>
    </source>
</reference>
<feature type="signal peptide" evidence="5">
    <location>
        <begin position="1"/>
        <end position="16"/>
    </location>
</feature>
<dbReference type="InterPro" id="IPR031825">
    <property type="entry name" value="RXLR"/>
</dbReference>
<dbReference type="AlphaFoldDB" id="A0A8T1VRY9"/>
<evidence type="ECO:0000256" key="5">
    <source>
        <dbReference type="RuleBase" id="RU367124"/>
    </source>
</evidence>
<evidence type="ECO:0000256" key="4">
    <source>
        <dbReference type="ARBA" id="ARBA00022729"/>
    </source>
</evidence>
<protein>
    <recommendedName>
        <fullName evidence="5">RxLR effector protein</fullName>
    </recommendedName>
</protein>
<evidence type="ECO:0000256" key="3">
    <source>
        <dbReference type="ARBA" id="ARBA00022525"/>
    </source>
</evidence>
<sequence length="260" mass="28329">MRVCFVVLATVFTVLAVTDTALATVASSESKILLSSAGGAKVEGTGKRSLRSYDMSELNTKSEEERAVDPAAVIQKLTNADDIAAALNNLDGRMALFAKWFTHEDDIVAKLSEKTDGVMKNLPILLKFNDFRTSMHFNQALTKWLDTKKLDDLTTALQASKTKPMREQFTTWYRSGISSKEFSAVIAMVENPVKRKGYGALENHYKMFVQGEAKQTAAAAVKKTQEFAAKKAAAKRIAEAAAKRATELKAKRAANAAAAV</sequence>
<comment type="function">
    <text evidence="5">Effector that suppresses plant defense responses during pathogen infection.</text>
</comment>
<dbReference type="EMBL" id="JAGDFM010000163">
    <property type="protein sequence ID" value="KAG7383921.1"/>
    <property type="molecule type" value="Genomic_DNA"/>
</dbReference>
<dbReference type="Pfam" id="PF16810">
    <property type="entry name" value="RXLR"/>
    <property type="match status" value="1"/>
</dbReference>
<comment type="similarity">
    <text evidence="2 5">Belongs to the RxLR effector family.</text>
</comment>
<comment type="domain">
    <text evidence="5">The RxLR-dEER motif acts to carry the protein into the host cell cytoplasm through binding to cell surface phosphatidylinositol-3-phosphate.</text>
</comment>
<comment type="subcellular location">
    <subcellularLocation>
        <location evidence="1 5">Secreted</location>
    </subcellularLocation>
</comment>
<accession>A0A8T1VRY9</accession>
<name>A0A8T1VRY9_9STRA</name>